<comment type="catalytic activity">
    <reaction evidence="1">
        <text>ATP-dependent breakage, passage and rejoining of double-stranded DNA.</text>
        <dbReference type="EC" id="5.6.2.2"/>
    </reaction>
</comment>
<evidence type="ECO:0000256" key="2">
    <source>
        <dbReference type="ARBA" id="ARBA00001913"/>
    </source>
</evidence>
<reference evidence="14" key="1">
    <citation type="journal article" date="2020" name="Nature">
        <title>Giant virus diversity and host interactions through global metagenomics.</title>
        <authorList>
            <person name="Schulz F."/>
            <person name="Roux S."/>
            <person name="Paez-Espino D."/>
            <person name="Jungbluth S."/>
            <person name="Walsh D.A."/>
            <person name="Denef V.J."/>
            <person name="McMahon K.D."/>
            <person name="Konstantinidis K.T."/>
            <person name="Eloe-Fadrosh E.A."/>
            <person name="Kyrpides N.C."/>
            <person name="Woyke T."/>
        </authorList>
    </citation>
    <scope>NUCLEOTIDE SEQUENCE</scope>
    <source>
        <strain evidence="14">GVMAG-M-3300025727-45</strain>
    </source>
</reference>
<dbReference type="InterPro" id="IPR006171">
    <property type="entry name" value="TOPRIM_dom"/>
</dbReference>
<keyword evidence="6" id="KW-0479">Metal-binding</keyword>
<comment type="cofactor">
    <cofactor evidence="3">
        <name>Mg(2+)</name>
        <dbReference type="ChEBI" id="CHEBI:18420"/>
    </cofactor>
</comment>
<evidence type="ECO:0000256" key="4">
    <source>
        <dbReference type="ARBA" id="ARBA00011080"/>
    </source>
</evidence>
<evidence type="ECO:0000256" key="10">
    <source>
        <dbReference type="ARBA" id="ARBA00023029"/>
    </source>
</evidence>
<evidence type="ECO:0000256" key="11">
    <source>
        <dbReference type="ARBA" id="ARBA00023125"/>
    </source>
</evidence>
<keyword evidence="12" id="KW-0413">Isomerase</keyword>
<accession>A0A6C0J7R8</accession>
<evidence type="ECO:0000256" key="1">
    <source>
        <dbReference type="ARBA" id="ARBA00000185"/>
    </source>
</evidence>
<keyword evidence="9" id="KW-0460">Magnesium</keyword>
<protein>
    <recommendedName>
        <fullName evidence="5">DNA topoisomerase (ATP-hydrolyzing)</fullName>
        <ecNumber evidence="5">5.6.2.2</ecNumber>
    </recommendedName>
</protein>
<dbReference type="InterPro" id="IPR003594">
    <property type="entry name" value="HATPase_dom"/>
</dbReference>
<dbReference type="GO" id="GO:0005524">
    <property type="term" value="F:ATP binding"/>
    <property type="evidence" value="ECO:0007669"/>
    <property type="project" value="UniProtKB-KW"/>
</dbReference>
<keyword evidence="8" id="KW-0067">ATP-binding</keyword>
<dbReference type="FunFam" id="3.40.50.670:FF:000001">
    <property type="entry name" value="DNA topoisomerase 2"/>
    <property type="match status" value="1"/>
</dbReference>
<dbReference type="AlphaFoldDB" id="A0A6C0J7R8"/>
<evidence type="ECO:0000256" key="6">
    <source>
        <dbReference type="ARBA" id="ARBA00022723"/>
    </source>
</evidence>
<dbReference type="GO" id="GO:0005634">
    <property type="term" value="C:nucleus"/>
    <property type="evidence" value="ECO:0007669"/>
    <property type="project" value="TreeGrafter"/>
</dbReference>
<evidence type="ECO:0000256" key="12">
    <source>
        <dbReference type="ARBA" id="ARBA00023235"/>
    </source>
</evidence>
<dbReference type="GO" id="GO:0003918">
    <property type="term" value="F:DNA topoisomerase type II (double strand cut, ATP-hydrolyzing) activity"/>
    <property type="evidence" value="ECO:0007669"/>
    <property type="project" value="UniProtKB-EC"/>
</dbReference>
<dbReference type="SMART" id="SM00434">
    <property type="entry name" value="TOP4c"/>
    <property type="match status" value="1"/>
</dbReference>
<dbReference type="EC" id="5.6.2.2" evidence="5"/>
<dbReference type="InterPro" id="IPR002205">
    <property type="entry name" value="Topo_IIA_dom_A"/>
</dbReference>
<dbReference type="PANTHER" id="PTHR10169">
    <property type="entry name" value="DNA TOPOISOMERASE/GYRASE"/>
    <property type="match status" value="1"/>
</dbReference>
<dbReference type="PRINTS" id="PR01158">
    <property type="entry name" value="TOPISMRASEII"/>
</dbReference>
<dbReference type="SUPFAM" id="SSF55874">
    <property type="entry name" value="ATPase domain of HSP90 chaperone/DNA topoisomerase II/histidine kinase"/>
    <property type="match status" value="1"/>
</dbReference>
<dbReference type="GO" id="GO:0003677">
    <property type="term" value="F:DNA binding"/>
    <property type="evidence" value="ECO:0007669"/>
    <property type="project" value="UniProtKB-KW"/>
</dbReference>
<evidence type="ECO:0000256" key="5">
    <source>
        <dbReference type="ARBA" id="ARBA00012895"/>
    </source>
</evidence>
<dbReference type="GO" id="GO:0000712">
    <property type="term" value="P:resolution of meiotic recombination intermediates"/>
    <property type="evidence" value="ECO:0007669"/>
    <property type="project" value="TreeGrafter"/>
</dbReference>
<dbReference type="PROSITE" id="PS52040">
    <property type="entry name" value="TOPO_IIA"/>
    <property type="match status" value="1"/>
</dbReference>
<dbReference type="Pfam" id="PF16898">
    <property type="entry name" value="TOPRIM_C"/>
    <property type="match status" value="1"/>
</dbReference>
<dbReference type="Gene3D" id="3.90.199.10">
    <property type="entry name" value="Topoisomerase II, domain 5"/>
    <property type="match status" value="1"/>
</dbReference>
<dbReference type="InterPro" id="IPR013760">
    <property type="entry name" value="Topo_IIA-like_dom_sf"/>
</dbReference>
<dbReference type="EMBL" id="MN740312">
    <property type="protein sequence ID" value="QHT99683.1"/>
    <property type="molecule type" value="Genomic_DNA"/>
</dbReference>
<evidence type="ECO:0000256" key="7">
    <source>
        <dbReference type="ARBA" id="ARBA00022741"/>
    </source>
</evidence>
<evidence type="ECO:0000313" key="14">
    <source>
        <dbReference type="EMBL" id="QHT99683.1"/>
    </source>
</evidence>
<dbReference type="Gene3D" id="1.10.268.10">
    <property type="entry name" value="Topoisomerase, domain 3"/>
    <property type="match status" value="1"/>
</dbReference>
<sequence>MPPKISDIYQKKEHRQHIYDLPDTYIGSAVQTTLQDAWVIENDNIIQKEIKYVPGLYKIFDEVLTNASDHKVRSDAQKKSGKDIHPVKNLKIFIDDEKISIENDGNGIDVEMHEKEHVYVPEMIFGQLLTSTNYSKEDKTWGGKNGYGAKLANIFSEEFTVETVDSERNKKYVQTWNDNMTKRGTPKITKYSRASYTKITFKPELKRFGLKAMDDTKSMMERRVYDMVGLFGDELTVYFNGKKINLGTSKIMSSFEKYANLYIGKSTETKRAYIKHKDWEVLACMSRDNNFEQMSFVNGICTWRGGKHVDHVADSIGKKLCEAIKNKNKKNENITPALVKTNLRVFIKTNVINPDFDTQTKEYLTSTSKSFLSKFDLSQEFLDKLMKSGIAERSLSVMNFKEKQTLKKTDGTKKTKIQNAKLQDAIEAGTKNSKDCILILTEGDSAMTYVSSGLKSFPESKQRKIGTYPLRGKLLNVREATAKQLSENSEITDLKKILGLKQNTDYSEEKNFDTLRYGSIWILTDADLDGAHIKGLVMNFIHSQWPSLIERSPEFIKSIKMYAVKIWHWKDKKANIKQHEHIFETINDFNKWTETHKEEWSKSGWEVKYYKGLGTYLSKDAEEDFKKIREIKYRHDKETNEHMKLAFDKKYSDVRKQWLGKFDPKNIKELTVDHESYSDFIDNRLIEFSNSDNVRSIPSMIDGLKPSQRKILWAAIKKPISNKEIKVAQFQGYVSEQADYHHGETSLNEAIIGMAHDYVGSNNLNLLLPNGQFGTRMGGGKDLKAGKDAASARYIYTQLNFVVPHLYKKEDNSLLAYNYSDENKQIEPLFYYPILPTILMNGTDGIGTGYSTQLPCYNPQQIIDCIRSKLNDISYNNPINPFYRGFNGTITYENLTFISHGVYTRLGENKLVITELPVGKGSLSFKQYKEFILTKMIDYEKSKNGFLLDEESFITDKSFKMTITFKKDALNNMLLTNDGIGYFEKELKLRNTINVSNTHLYDEHGYIKKYNNVYDIIDEFYDFRLGKYLERKENMLEEYNKELILYSTKAQFIEDIMDSTVIMYETINNKQINRSRDNIIKQLDDLDYPTHEDSYNFLLHMRIDSFTNEMINKLRKDCDNLEEKIIKLKNTTTKQLWLNDIDDFEKEYNEYMTHWNINYNNIKTTFKIKK</sequence>
<dbReference type="InterPro" id="IPR014721">
    <property type="entry name" value="Ribsml_uS5_D2-typ_fold_subgr"/>
</dbReference>
<dbReference type="InterPro" id="IPR013759">
    <property type="entry name" value="Topo_IIA_B_C"/>
</dbReference>
<name>A0A6C0J7R8_9ZZZZ</name>
<dbReference type="Pfam" id="PF02518">
    <property type="entry name" value="HATPase_c"/>
    <property type="match status" value="1"/>
</dbReference>
<dbReference type="InterPro" id="IPR013758">
    <property type="entry name" value="Topo_IIA_A/C_ab"/>
</dbReference>
<dbReference type="Gene3D" id="3.40.50.670">
    <property type="match status" value="1"/>
</dbReference>
<keyword evidence="7" id="KW-0547">Nucleotide-binding</keyword>
<feature type="domain" description="Topo IIA-type catalytic" evidence="13">
    <location>
        <begin position="697"/>
        <end position="1141"/>
    </location>
</feature>
<dbReference type="SUPFAM" id="SSF56719">
    <property type="entry name" value="Type II DNA topoisomerase"/>
    <property type="match status" value="1"/>
</dbReference>
<comment type="cofactor">
    <cofactor evidence="2">
        <name>Ca(2+)</name>
        <dbReference type="ChEBI" id="CHEBI:29108"/>
    </cofactor>
</comment>
<dbReference type="InterPro" id="IPR018522">
    <property type="entry name" value="TopoIIA_CS"/>
</dbReference>
<dbReference type="InterPro" id="IPR020568">
    <property type="entry name" value="Ribosomal_Su5_D2-typ_SF"/>
</dbReference>
<dbReference type="Gene3D" id="3.30.230.10">
    <property type="match status" value="1"/>
</dbReference>
<dbReference type="Pfam" id="PF00521">
    <property type="entry name" value="DNA_topoisoIV"/>
    <property type="match status" value="1"/>
</dbReference>
<keyword evidence="10" id="KW-0799">Topoisomerase</keyword>
<dbReference type="InterPro" id="IPR013506">
    <property type="entry name" value="Topo_IIA_bsu_dom2"/>
</dbReference>
<dbReference type="SUPFAM" id="SSF54211">
    <property type="entry name" value="Ribosomal protein S5 domain 2-like"/>
    <property type="match status" value="1"/>
</dbReference>
<evidence type="ECO:0000259" key="13">
    <source>
        <dbReference type="PROSITE" id="PS52040"/>
    </source>
</evidence>
<dbReference type="GO" id="GO:0046872">
    <property type="term" value="F:metal ion binding"/>
    <property type="evidence" value="ECO:0007669"/>
    <property type="project" value="UniProtKB-KW"/>
</dbReference>
<dbReference type="Pfam" id="PF00204">
    <property type="entry name" value="DNA_gyraseB"/>
    <property type="match status" value="1"/>
</dbReference>
<dbReference type="Pfam" id="PF01751">
    <property type="entry name" value="Toprim"/>
    <property type="match status" value="1"/>
</dbReference>
<dbReference type="Gene3D" id="3.30.1490.30">
    <property type="match status" value="1"/>
</dbReference>
<dbReference type="PANTHER" id="PTHR10169:SF38">
    <property type="entry name" value="DNA TOPOISOMERASE 2"/>
    <property type="match status" value="1"/>
</dbReference>
<evidence type="ECO:0000256" key="9">
    <source>
        <dbReference type="ARBA" id="ARBA00022842"/>
    </source>
</evidence>
<dbReference type="InterPro" id="IPR050634">
    <property type="entry name" value="DNA_Topoisomerase_II"/>
</dbReference>
<dbReference type="PRINTS" id="PR00418">
    <property type="entry name" value="TPI2FAMILY"/>
</dbReference>
<dbReference type="Gene3D" id="3.30.565.10">
    <property type="entry name" value="Histidine kinase-like ATPase, C-terminal domain"/>
    <property type="match status" value="1"/>
</dbReference>
<proteinExistence type="inferred from homology"/>
<evidence type="ECO:0000256" key="8">
    <source>
        <dbReference type="ARBA" id="ARBA00022840"/>
    </source>
</evidence>
<keyword evidence="11" id="KW-0238">DNA-binding</keyword>
<dbReference type="FunFam" id="3.90.199.10:FF:000002">
    <property type="entry name" value="DNA topoisomerase 2"/>
    <property type="match status" value="1"/>
</dbReference>
<dbReference type="SMART" id="SM00433">
    <property type="entry name" value="TOP2c"/>
    <property type="match status" value="1"/>
</dbReference>
<dbReference type="InterPro" id="IPR001241">
    <property type="entry name" value="Topo_IIA"/>
</dbReference>
<evidence type="ECO:0000256" key="3">
    <source>
        <dbReference type="ARBA" id="ARBA00001946"/>
    </source>
</evidence>
<dbReference type="GO" id="GO:0000819">
    <property type="term" value="P:sister chromatid segregation"/>
    <property type="evidence" value="ECO:0007669"/>
    <property type="project" value="TreeGrafter"/>
</dbReference>
<comment type="similarity">
    <text evidence="4">Belongs to the type II topoisomerase family.</text>
</comment>
<organism evidence="14">
    <name type="scientific">viral metagenome</name>
    <dbReference type="NCBI Taxonomy" id="1070528"/>
    <lineage>
        <taxon>unclassified sequences</taxon>
        <taxon>metagenomes</taxon>
        <taxon>organismal metagenomes</taxon>
    </lineage>
</organism>
<dbReference type="Gene3D" id="3.30.1360.40">
    <property type="match status" value="1"/>
</dbReference>
<dbReference type="InterPro" id="IPR031660">
    <property type="entry name" value="TOPRIM_C"/>
</dbReference>
<dbReference type="InterPro" id="IPR036890">
    <property type="entry name" value="HATPase_C_sf"/>
</dbReference>
<dbReference type="PROSITE" id="PS00177">
    <property type="entry name" value="TOPOISOMERASE_II"/>
    <property type="match status" value="1"/>
</dbReference>
<dbReference type="InterPro" id="IPR013757">
    <property type="entry name" value="Topo_IIA_A_a_sf"/>
</dbReference>
<dbReference type="InterPro" id="IPR001154">
    <property type="entry name" value="TopoII_euk"/>
</dbReference>
<dbReference type="GO" id="GO:0006265">
    <property type="term" value="P:DNA topological change"/>
    <property type="evidence" value="ECO:0007669"/>
    <property type="project" value="InterPro"/>
</dbReference>